<accession>B3MKN1</accession>
<organism evidence="1 2">
    <name type="scientific">Drosophila ananassae</name>
    <name type="common">Fruit fly</name>
    <dbReference type="NCBI Taxonomy" id="7217"/>
    <lineage>
        <taxon>Eukaryota</taxon>
        <taxon>Metazoa</taxon>
        <taxon>Ecdysozoa</taxon>
        <taxon>Arthropoda</taxon>
        <taxon>Hexapoda</taxon>
        <taxon>Insecta</taxon>
        <taxon>Pterygota</taxon>
        <taxon>Neoptera</taxon>
        <taxon>Endopterygota</taxon>
        <taxon>Diptera</taxon>
        <taxon>Brachycera</taxon>
        <taxon>Muscomorpha</taxon>
        <taxon>Ephydroidea</taxon>
        <taxon>Drosophilidae</taxon>
        <taxon>Drosophila</taxon>
        <taxon>Sophophora</taxon>
    </lineage>
</organism>
<proteinExistence type="predicted"/>
<dbReference type="HOGENOM" id="CLU_183233_0_0_1"/>
<name>B3MKN1_DROAN</name>
<protein>
    <submittedName>
        <fullName evidence="1">Uncharacterized protein</fullName>
    </submittedName>
</protein>
<evidence type="ECO:0000313" key="1">
    <source>
        <dbReference type="EMBL" id="EDV32544.1"/>
    </source>
</evidence>
<dbReference type="STRING" id="7217.B3MKN1"/>
<dbReference type="Proteomes" id="UP000007801">
    <property type="component" value="Unassembled WGS sequence"/>
</dbReference>
<dbReference type="OrthoDB" id="7762929at2759"/>
<gene>
    <name evidence="1" type="primary">Dana\GF13998</name>
    <name evidence="1" type="synonym">dana_GLEANR_14759</name>
    <name evidence="1" type="ORF">GF13998</name>
</gene>
<reference evidence="1 2" key="1">
    <citation type="journal article" date="2007" name="Nature">
        <title>Evolution of genes and genomes on the Drosophila phylogeny.</title>
        <authorList>
            <consortium name="Drosophila 12 Genomes Consortium"/>
            <person name="Clark A.G."/>
            <person name="Eisen M.B."/>
            <person name="Smith D.R."/>
            <person name="Bergman C.M."/>
            <person name="Oliver B."/>
            <person name="Markow T.A."/>
            <person name="Kaufman T.C."/>
            <person name="Kellis M."/>
            <person name="Gelbart W."/>
            <person name="Iyer V.N."/>
            <person name="Pollard D.A."/>
            <person name="Sackton T.B."/>
            <person name="Larracuente A.M."/>
            <person name="Singh N.D."/>
            <person name="Abad J.P."/>
            <person name="Abt D.N."/>
            <person name="Adryan B."/>
            <person name="Aguade M."/>
            <person name="Akashi H."/>
            <person name="Anderson W.W."/>
            <person name="Aquadro C.F."/>
            <person name="Ardell D.H."/>
            <person name="Arguello R."/>
            <person name="Artieri C.G."/>
            <person name="Barbash D.A."/>
            <person name="Barker D."/>
            <person name="Barsanti P."/>
            <person name="Batterham P."/>
            <person name="Batzoglou S."/>
            <person name="Begun D."/>
            <person name="Bhutkar A."/>
            <person name="Blanco E."/>
            <person name="Bosak S.A."/>
            <person name="Bradley R.K."/>
            <person name="Brand A.D."/>
            <person name="Brent M.R."/>
            <person name="Brooks A.N."/>
            <person name="Brown R.H."/>
            <person name="Butlin R.K."/>
            <person name="Caggese C."/>
            <person name="Calvi B.R."/>
            <person name="Bernardo de Carvalho A."/>
            <person name="Caspi A."/>
            <person name="Castrezana S."/>
            <person name="Celniker S.E."/>
            <person name="Chang J.L."/>
            <person name="Chapple C."/>
            <person name="Chatterji S."/>
            <person name="Chinwalla A."/>
            <person name="Civetta A."/>
            <person name="Clifton S.W."/>
            <person name="Comeron J.M."/>
            <person name="Costello J.C."/>
            <person name="Coyne J.A."/>
            <person name="Daub J."/>
            <person name="David R.G."/>
            <person name="Delcher A.L."/>
            <person name="Delehaunty K."/>
            <person name="Do C.B."/>
            <person name="Ebling H."/>
            <person name="Edwards K."/>
            <person name="Eickbush T."/>
            <person name="Evans J.D."/>
            <person name="Filipski A."/>
            <person name="Findeiss S."/>
            <person name="Freyhult E."/>
            <person name="Fulton L."/>
            <person name="Fulton R."/>
            <person name="Garcia A.C."/>
            <person name="Gardiner A."/>
            <person name="Garfield D.A."/>
            <person name="Garvin B.E."/>
            <person name="Gibson G."/>
            <person name="Gilbert D."/>
            <person name="Gnerre S."/>
            <person name="Godfrey J."/>
            <person name="Good R."/>
            <person name="Gotea V."/>
            <person name="Gravely B."/>
            <person name="Greenberg A.J."/>
            <person name="Griffiths-Jones S."/>
            <person name="Gross S."/>
            <person name="Guigo R."/>
            <person name="Gustafson E.A."/>
            <person name="Haerty W."/>
            <person name="Hahn M.W."/>
            <person name="Halligan D.L."/>
            <person name="Halpern A.L."/>
            <person name="Halter G.M."/>
            <person name="Han M.V."/>
            <person name="Heger A."/>
            <person name="Hillier L."/>
            <person name="Hinrichs A.S."/>
            <person name="Holmes I."/>
            <person name="Hoskins R.A."/>
            <person name="Hubisz M.J."/>
            <person name="Hultmark D."/>
            <person name="Huntley M.A."/>
            <person name="Jaffe D.B."/>
            <person name="Jagadeeshan S."/>
            <person name="Jeck W.R."/>
            <person name="Johnson J."/>
            <person name="Jones C.D."/>
            <person name="Jordan W.C."/>
            <person name="Karpen G.H."/>
            <person name="Kataoka E."/>
            <person name="Keightley P.D."/>
            <person name="Kheradpour P."/>
            <person name="Kirkness E.F."/>
            <person name="Koerich L.B."/>
            <person name="Kristiansen K."/>
            <person name="Kudrna D."/>
            <person name="Kulathinal R.J."/>
            <person name="Kumar S."/>
            <person name="Kwok R."/>
            <person name="Lander E."/>
            <person name="Langley C.H."/>
            <person name="Lapoint R."/>
            <person name="Lazzaro B.P."/>
            <person name="Lee S.J."/>
            <person name="Levesque L."/>
            <person name="Li R."/>
            <person name="Lin C.F."/>
            <person name="Lin M.F."/>
            <person name="Lindblad-Toh K."/>
            <person name="Llopart A."/>
            <person name="Long M."/>
            <person name="Low L."/>
            <person name="Lozovsky E."/>
            <person name="Lu J."/>
            <person name="Luo M."/>
            <person name="Machado C.A."/>
            <person name="Makalowski W."/>
            <person name="Marzo M."/>
            <person name="Matsuda M."/>
            <person name="Matzkin L."/>
            <person name="McAllister B."/>
            <person name="McBride C.S."/>
            <person name="McKernan B."/>
            <person name="McKernan K."/>
            <person name="Mendez-Lago M."/>
            <person name="Minx P."/>
            <person name="Mollenhauer M.U."/>
            <person name="Montooth K."/>
            <person name="Mount S.M."/>
            <person name="Mu X."/>
            <person name="Myers E."/>
            <person name="Negre B."/>
            <person name="Newfeld S."/>
            <person name="Nielsen R."/>
            <person name="Noor M.A."/>
            <person name="O'Grady P."/>
            <person name="Pachter L."/>
            <person name="Papaceit M."/>
            <person name="Parisi M.J."/>
            <person name="Parisi M."/>
            <person name="Parts L."/>
            <person name="Pedersen J.S."/>
            <person name="Pesole G."/>
            <person name="Phillippy A.M."/>
            <person name="Ponting C.P."/>
            <person name="Pop M."/>
            <person name="Porcelli D."/>
            <person name="Powell J.R."/>
            <person name="Prohaska S."/>
            <person name="Pruitt K."/>
            <person name="Puig M."/>
            <person name="Quesneville H."/>
            <person name="Ram K.R."/>
            <person name="Rand D."/>
            <person name="Rasmussen M.D."/>
            <person name="Reed L.K."/>
            <person name="Reenan R."/>
            <person name="Reily A."/>
            <person name="Remington K.A."/>
            <person name="Rieger T.T."/>
            <person name="Ritchie M.G."/>
            <person name="Robin C."/>
            <person name="Rogers Y.H."/>
            <person name="Rohde C."/>
            <person name="Rozas J."/>
            <person name="Rubenfield M.J."/>
            <person name="Ruiz A."/>
            <person name="Russo S."/>
            <person name="Salzberg S.L."/>
            <person name="Sanchez-Gracia A."/>
            <person name="Saranga D.J."/>
            <person name="Sato H."/>
            <person name="Schaeffer S.W."/>
            <person name="Schatz M.C."/>
            <person name="Schlenke T."/>
            <person name="Schwartz R."/>
            <person name="Segarra C."/>
            <person name="Singh R.S."/>
            <person name="Sirot L."/>
            <person name="Sirota M."/>
            <person name="Sisneros N.B."/>
            <person name="Smith C.D."/>
            <person name="Smith T.F."/>
            <person name="Spieth J."/>
            <person name="Stage D.E."/>
            <person name="Stark A."/>
            <person name="Stephan W."/>
            <person name="Strausberg R.L."/>
            <person name="Strempel S."/>
            <person name="Sturgill D."/>
            <person name="Sutton G."/>
            <person name="Sutton G.G."/>
            <person name="Tao W."/>
            <person name="Teichmann S."/>
            <person name="Tobari Y.N."/>
            <person name="Tomimura Y."/>
            <person name="Tsolas J.M."/>
            <person name="Valente V.L."/>
            <person name="Venter E."/>
            <person name="Venter J.C."/>
            <person name="Vicario S."/>
            <person name="Vieira F.G."/>
            <person name="Vilella A.J."/>
            <person name="Villasante A."/>
            <person name="Walenz B."/>
            <person name="Wang J."/>
            <person name="Wasserman M."/>
            <person name="Watts T."/>
            <person name="Wilson D."/>
            <person name="Wilson R.K."/>
            <person name="Wing R.A."/>
            <person name="Wolfner M.F."/>
            <person name="Wong A."/>
            <person name="Wong G.K."/>
            <person name="Wu C.I."/>
            <person name="Wu G."/>
            <person name="Yamamoto D."/>
            <person name="Yang H.P."/>
            <person name="Yang S.P."/>
            <person name="Yorke J.A."/>
            <person name="Yoshida K."/>
            <person name="Zdobnov E."/>
            <person name="Zhang P."/>
            <person name="Zhang Y."/>
            <person name="Zimin A.V."/>
            <person name="Baldwin J."/>
            <person name="Abdouelleil A."/>
            <person name="Abdulkadir J."/>
            <person name="Abebe A."/>
            <person name="Abera B."/>
            <person name="Abreu J."/>
            <person name="Acer S.C."/>
            <person name="Aftuck L."/>
            <person name="Alexander A."/>
            <person name="An P."/>
            <person name="Anderson E."/>
            <person name="Anderson S."/>
            <person name="Arachi H."/>
            <person name="Azer M."/>
            <person name="Bachantsang P."/>
            <person name="Barry A."/>
            <person name="Bayul T."/>
            <person name="Berlin A."/>
            <person name="Bessette D."/>
            <person name="Bloom T."/>
            <person name="Blye J."/>
            <person name="Boguslavskiy L."/>
            <person name="Bonnet C."/>
            <person name="Boukhgalter B."/>
            <person name="Bourzgui I."/>
            <person name="Brown A."/>
            <person name="Cahill P."/>
            <person name="Channer S."/>
            <person name="Cheshatsang Y."/>
            <person name="Chuda L."/>
            <person name="Citroen M."/>
            <person name="Collymore A."/>
            <person name="Cooke P."/>
            <person name="Costello M."/>
            <person name="D'Aco K."/>
            <person name="Daza R."/>
            <person name="De Haan G."/>
            <person name="DeGray S."/>
            <person name="DeMaso C."/>
            <person name="Dhargay N."/>
            <person name="Dooley K."/>
            <person name="Dooley E."/>
            <person name="Doricent M."/>
            <person name="Dorje P."/>
            <person name="Dorjee K."/>
            <person name="Dupes A."/>
            <person name="Elong R."/>
            <person name="Falk J."/>
            <person name="Farina A."/>
            <person name="Faro S."/>
            <person name="Ferguson D."/>
            <person name="Fisher S."/>
            <person name="Foley C.D."/>
            <person name="Franke A."/>
            <person name="Friedrich D."/>
            <person name="Gadbois L."/>
            <person name="Gearin G."/>
            <person name="Gearin C.R."/>
            <person name="Giannoukos G."/>
            <person name="Goode T."/>
            <person name="Graham J."/>
            <person name="Grandbois E."/>
            <person name="Grewal S."/>
            <person name="Gyaltsen K."/>
            <person name="Hafez N."/>
            <person name="Hagos B."/>
            <person name="Hall J."/>
            <person name="Henson C."/>
            <person name="Hollinger A."/>
            <person name="Honan T."/>
            <person name="Huard M.D."/>
            <person name="Hughes L."/>
            <person name="Hurhula B."/>
            <person name="Husby M.E."/>
            <person name="Kamat A."/>
            <person name="Kanga B."/>
            <person name="Kashin S."/>
            <person name="Khazanovich D."/>
            <person name="Kisner P."/>
            <person name="Lance K."/>
            <person name="Lara M."/>
            <person name="Lee W."/>
            <person name="Lennon N."/>
            <person name="Letendre F."/>
            <person name="LeVine R."/>
            <person name="Lipovsky A."/>
            <person name="Liu X."/>
            <person name="Liu J."/>
            <person name="Liu S."/>
            <person name="Lokyitsang T."/>
            <person name="Lokyitsang Y."/>
            <person name="Lubonja R."/>
            <person name="Lui A."/>
            <person name="MacDonald P."/>
            <person name="Magnisalis V."/>
            <person name="Maru K."/>
            <person name="Matthews C."/>
            <person name="McCusker W."/>
            <person name="McDonough S."/>
            <person name="Mehta T."/>
            <person name="Meldrim J."/>
            <person name="Meneus L."/>
            <person name="Mihai O."/>
            <person name="Mihalev A."/>
            <person name="Mihova T."/>
            <person name="Mittelman R."/>
            <person name="Mlenga V."/>
            <person name="Montmayeur A."/>
            <person name="Mulrain L."/>
            <person name="Navidi A."/>
            <person name="Naylor J."/>
            <person name="Negash T."/>
            <person name="Nguyen T."/>
            <person name="Nguyen N."/>
            <person name="Nicol R."/>
            <person name="Norbu C."/>
            <person name="Norbu N."/>
            <person name="Novod N."/>
            <person name="O'Neill B."/>
            <person name="Osman S."/>
            <person name="Markiewicz E."/>
            <person name="Oyono O.L."/>
            <person name="Patti C."/>
            <person name="Phunkhang P."/>
            <person name="Pierre F."/>
            <person name="Priest M."/>
            <person name="Raghuraman S."/>
            <person name="Rege F."/>
            <person name="Reyes R."/>
            <person name="Rise C."/>
            <person name="Rogov P."/>
            <person name="Ross K."/>
            <person name="Ryan E."/>
            <person name="Settipalli S."/>
            <person name="Shea T."/>
            <person name="Sherpa N."/>
            <person name="Shi L."/>
            <person name="Shih D."/>
            <person name="Sparrow T."/>
            <person name="Spaulding J."/>
            <person name="Stalker J."/>
            <person name="Stange-Thomann N."/>
            <person name="Stavropoulos S."/>
            <person name="Stone C."/>
            <person name="Strader C."/>
            <person name="Tesfaye S."/>
            <person name="Thomson T."/>
            <person name="Thoulutsang Y."/>
            <person name="Thoulutsang D."/>
            <person name="Topham K."/>
            <person name="Topping I."/>
            <person name="Tsamla T."/>
            <person name="Vassiliev H."/>
            <person name="Vo A."/>
            <person name="Wangchuk T."/>
            <person name="Wangdi T."/>
            <person name="Weiand M."/>
            <person name="Wilkinson J."/>
            <person name="Wilson A."/>
            <person name="Yadav S."/>
            <person name="Young G."/>
            <person name="Yu Q."/>
            <person name="Zembek L."/>
            <person name="Zhong D."/>
            <person name="Zimmer A."/>
            <person name="Zwirko Z."/>
            <person name="Jaffe D.B."/>
            <person name="Alvarez P."/>
            <person name="Brockman W."/>
            <person name="Butler J."/>
            <person name="Chin C."/>
            <person name="Gnerre S."/>
            <person name="Grabherr M."/>
            <person name="Kleber M."/>
            <person name="Mauceli E."/>
            <person name="MacCallum I."/>
        </authorList>
    </citation>
    <scope>NUCLEOTIDE SEQUENCE [LARGE SCALE GENOMIC DNA]</scope>
    <source>
        <strain evidence="2">Tucson 14024-0371.13</strain>
    </source>
</reference>
<dbReference type="OMA" id="HLIGWEY"/>
<dbReference type="EMBL" id="CH902620">
    <property type="protein sequence ID" value="EDV32544.1"/>
    <property type="molecule type" value="Genomic_DNA"/>
</dbReference>
<dbReference type="InParanoid" id="B3MKN1"/>
<dbReference type="AlphaFoldDB" id="B3MKN1"/>
<dbReference type="eggNOG" id="ENOG502TCFB">
    <property type="taxonomic scope" value="Eukaryota"/>
</dbReference>
<keyword evidence="2" id="KW-1185">Reference proteome</keyword>
<dbReference type="PhylomeDB" id="B3MKN1"/>
<evidence type="ECO:0000313" key="2">
    <source>
        <dbReference type="Proteomes" id="UP000007801"/>
    </source>
</evidence>
<sequence length="99" mass="11720">MSKQNKEWSKATLCLPKDNLTTEAGDRARAANFLPSYETDCLPVSMACLLGWEYARIWVRDRDKFVQEREKAVKPKFIKNDFEWWLKLRKTTKKFCKGN</sequence>
<dbReference type="GeneID" id="6496826"/>
<dbReference type="KEGG" id="dan:6496826"/>